<dbReference type="PANTHER" id="PTHR43649">
    <property type="entry name" value="ARABINOSE-BINDING PROTEIN-RELATED"/>
    <property type="match status" value="1"/>
</dbReference>
<dbReference type="Gene3D" id="3.40.190.10">
    <property type="entry name" value="Periplasmic binding protein-like II"/>
    <property type="match status" value="1"/>
</dbReference>
<dbReference type="InterPro" id="IPR006059">
    <property type="entry name" value="SBP"/>
</dbReference>
<feature type="signal peptide" evidence="1">
    <location>
        <begin position="1"/>
        <end position="25"/>
    </location>
</feature>
<dbReference type="PANTHER" id="PTHR43649:SF12">
    <property type="entry name" value="DIACETYLCHITOBIOSE BINDING PROTEIN DASA"/>
    <property type="match status" value="1"/>
</dbReference>
<evidence type="ECO:0000313" key="3">
    <source>
        <dbReference type="Proteomes" id="UP000030634"/>
    </source>
</evidence>
<feature type="chain" id="PRO_5002030146" evidence="1">
    <location>
        <begin position="26"/>
        <end position="417"/>
    </location>
</feature>
<accession>A0A0A7KGK7</accession>
<dbReference type="AlphaFoldDB" id="A0A0A7KGK7"/>
<dbReference type="RefSeq" id="WP_039684045.1">
    <property type="nucleotide sequence ID" value="NZ_CP010028.1"/>
</dbReference>
<evidence type="ECO:0000313" key="2">
    <source>
        <dbReference type="EMBL" id="AIZ45240.1"/>
    </source>
</evidence>
<dbReference type="STRING" id="1182571.QR90_09240"/>
<sequence>MKKAFPRPALLTAALLAAASGTVAGAQKTQLEFWTISLAPLFNDEMNRLVTQFEKENPNVALKWVDVPSNAMEQKLLAAVASGRPPAAVNLSSDMAVKLVQQGALEPLTLDAAAKKLYFESPLSTFTFDGKVMGVPWYWAPKVVAYNTDIFKKAGLDPNNPPRTIQTIIAAAKQIKDKTGMYGFMPNIGGINMLYLFQEAGLPVLDKSGNKAVFNSPEHIRLVQQYVDLYKAGYIPEDTMRRGYTAATELYSSGKLGMLITGPQFIIRVENDNKAIYNLTKVAPYPINLAGNVIHTPLMGFTVPKGFKDRALAQKLALFLTNDANQLQFSRVTKTTFPSTVKASTDKFFKQGGASAIDQGKLVASTELKKARDLTLNYPDASKLNKVFKDNIESAMAGQKTVKAALDDIVKAWNASL</sequence>
<dbReference type="Pfam" id="PF01547">
    <property type="entry name" value="SBP_bac_1"/>
    <property type="match status" value="1"/>
</dbReference>
<evidence type="ECO:0000256" key="1">
    <source>
        <dbReference type="SAM" id="SignalP"/>
    </source>
</evidence>
<keyword evidence="1" id="KW-0732">Signal</keyword>
<gene>
    <name evidence="2" type="ORF">QR90_09240</name>
</gene>
<dbReference type="KEGG" id="dsw:QR90_09240"/>
<dbReference type="HOGENOM" id="CLU_031285_10_2_0"/>
<dbReference type="Proteomes" id="UP000030634">
    <property type="component" value="Chromosome"/>
</dbReference>
<proteinExistence type="predicted"/>
<reference evidence="3" key="1">
    <citation type="submission" date="2014-11" db="EMBL/GenBank/DDBJ databases">
        <title>Hymenobacter sp. DG25B genome submission.</title>
        <authorList>
            <person name="Jung H.-Y."/>
            <person name="Kim M.K."/>
            <person name="Srinivasan S."/>
            <person name="Lim S."/>
        </authorList>
    </citation>
    <scope>NUCLEOTIDE SEQUENCE [LARGE SCALE GENOMIC DNA]</scope>
    <source>
        <strain evidence="3">DY59</strain>
    </source>
</reference>
<dbReference type="CDD" id="cd13585">
    <property type="entry name" value="PBP2_TMBP_like"/>
    <property type="match status" value="1"/>
</dbReference>
<organism evidence="2 3">
    <name type="scientific">Deinococcus radiopugnans</name>
    <dbReference type="NCBI Taxonomy" id="57497"/>
    <lineage>
        <taxon>Bacteria</taxon>
        <taxon>Thermotogati</taxon>
        <taxon>Deinococcota</taxon>
        <taxon>Deinococci</taxon>
        <taxon>Deinococcales</taxon>
        <taxon>Deinococcaceae</taxon>
        <taxon>Deinococcus</taxon>
    </lineage>
</organism>
<dbReference type="InterPro" id="IPR050490">
    <property type="entry name" value="Bact_solute-bd_prot1"/>
</dbReference>
<protein>
    <submittedName>
        <fullName evidence="2">ABC transporter substrate-binding protein</fullName>
    </submittedName>
</protein>
<dbReference type="EMBL" id="CP010028">
    <property type="protein sequence ID" value="AIZ45240.1"/>
    <property type="molecule type" value="Genomic_DNA"/>
</dbReference>
<name>A0A0A7KGK7_9DEIO</name>
<dbReference type="SUPFAM" id="SSF53850">
    <property type="entry name" value="Periplasmic binding protein-like II"/>
    <property type="match status" value="1"/>
</dbReference>